<dbReference type="AlphaFoldDB" id="A0A4V2G6N3"/>
<gene>
    <name evidence="1" type="ORF">EV385_1146</name>
</gene>
<evidence type="ECO:0000313" key="2">
    <source>
        <dbReference type="Proteomes" id="UP000292564"/>
    </source>
</evidence>
<dbReference type="Proteomes" id="UP000292564">
    <property type="component" value="Unassembled WGS sequence"/>
</dbReference>
<name>A0A4V2G6N3_9ACTN</name>
<dbReference type="RefSeq" id="WP_130508484.1">
    <property type="nucleotide sequence ID" value="NZ_SHKY01000001.1"/>
</dbReference>
<dbReference type="EMBL" id="SHKY01000001">
    <property type="protein sequence ID" value="RZU49396.1"/>
    <property type="molecule type" value="Genomic_DNA"/>
</dbReference>
<organism evidence="1 2">
    <name type="scientific">Krasilnikovia cinnamomea</name>
    <dbReference type="NCBI Taxonomy" id="349313"/>
    <lineage>
        <taxon>Bacteria</taxon>
        <taxon>Bacillati</taxon>
        <taxon>Actinomycetota</taxon>
        <taxon>Actinomycetes</taxon>
        <taxon>Micromonosporales</taxon>
        <taxon>Micromonosporaceae</taxon>
        <taxon>Krasilnikovia</taxon>
    </lineage>
</organism>
<accession>A0A4V2G6N3</accession>
<evidence type="ECO:0000313" key="1">
    <source>
        <dbReference type="EMBL" id="RZU49396.1"/>
    </source>
</evidence>
<proteinExistence type="predicted"/>
<keyword evidence="2" id="KW-1185">Reference proteome</keyword>
<sequence length="134" mass="15018">MARRPHRPPALINRAVLAVLRSTRLHRLLDAELCELRYRTADGTRTVALPVLYAADGDRYVVLVGDAPDKKWWRHFRREAPVELRRGGLVRNGSGRILPHDDPAYAAAVRTHQDRHHVPVVGTDEVLLIEAGAG</sequence>
<comment type="caution">
    <text evidence="1">The sequence shown here is derived from an EMBL/GenBank/DDBJ whole genome shotgun (WGS) entry which is preliminary data.</text>
</comment>
<protein>
    <recommendedName>
        <fullName evidence="3">Deazaflavin-dependent oxidoreductase (Nitroreductase family)</fullName>
    </recommendedName>
</protein>
<reference evidence="1 2" key="1">
    <citation type="submission" date="2019-02" db="EMBL/GenBank/DDBJ databases">
        <title>Sequencing the genomes of 1000 actinobacteria strains.</title>
        <authorList>
            <person name="Klenk H.-P."/>
        </authorList>
    </citation>
    <scope>NUCLEOTIDE SEQUENCE [LARGE SCALE GENOMIC DNA]</scope>
    <source>
        <strain evidence="1 2">DSM 45162</strain>
    </source>
</reference>
<evidence type="ECO:0008006" key="3">
    <source>
        <dbReference type="Google" id="ProtNLM"/>
    </source>
</evidence>
<dbReference type="OrthoDB" id="3292498at2"/>